<keyword evidence="2" id="KW-1185">Reference proteome</keyword>
<protein>
    <submittedName>
        <fullName evidence="1">Uncharacterized protein</fullName>
    </submittedName>
</protein>
<name>A0A1H2U8T9_9BACL</name>
<gene>
    <name evidence="1" type="ORF">SAMN05444487_10435</name>
</gene>
<evidence type="ECO:0000313" key="1">
    <source>
        <dbReference type="EMBL" id="SDW52490.1"/>
    </source>
</evidence>
<reference evidence="1 2" key="1">
    <citation type="submission" date="2016-10" db="EMBL/GenBank/DDBJ databases">
        <authorList>
            <person name="de Groot N.N."/>
        </authorList>
    </citation>
    <scope>NUCLEOTIDE SEQUENCE [LARGE SCALE GENOMIC DNA]</scope>
    <source>
        <strain evidence="1 2">DSM 45610</strain>
    </source>
</reference>
<evidence type="ECO:0000313" key="2">
    <source>
        <dbReference type="Proteomes" id="UP000198534"/>
    </source>
</evidence>
<organism evidence="1 2">
    <name type="scientific">Marininema mesophilum</name>
    <dbReference type="NCBI Taxonomy" id="1048340"/>
    <lineage>
        <taxon>Bacteria</taxon>
        <taxon>Bacillati</taxon>
        <taxon>Bacillota</taxon>
        <taxon>Bacilli</taxon>
        <taxon>Bacillales</taxon>
        <taxon>Thermoactinomycetaceae</taxon>
        <taxon>Marininema</taxon>
    </lineage>
</organism>
<dbReference type="Proteomes" id="UP000198534">
    <property type="component" value="Unassembled WGS sequence"/>
</dbReference>
<dbReference type="STRING" id="1048340.SAMN05444487_10435"/>
<accession>A0A1H2U8T9</accession>
<dbReference type="EMBL" id="FNNQ01000004">
    <property type="protein sequence ID" value="SDW52490.1"/>
    <property type="molecule type" value="Genomic_DNA"/>
</dbReference>
<sequence>MIVTLFCDLALESKHRVEYYGGVPVKGSADLLPSRIRFDEGE</sequence>
<proteinExistence type="predicted"/>
<dbReference type="AlphaFoldDB" id="A0A1H2U8T9"/>